<organism evidence="3 4">
    <name type="scientific">Alsobacter soli</name>
    <dbReference type="NCBI Taxonomy" id="2109933"/>
    <lineage>
        <taxon>Bacteria</taxon>
        <taxon>Pseudomonadati</taxon>
        <taxon>Pseudomonadota</taxon>
        <taxon>Alphaproteobacteria</taxon>
        <taxon>Hyphomicrobiales</taxon>
        <taxon>Alsobacteraceae</taxon>
        <taxon>Alsobacter</taxon>
    </lineage>
</organism>
<feature type="transmembrane region" description="Helical" evidence="1">
    <location>
        <begin position="138"/>
        <end position="159"/>
    </location>
</feature>
<evidence type="ECO:0000256" key="1">
    <source>
        <dbReference type="SAM" id="Phobius"/>
    </source>
</evidence>
<dbReference type="GO" id="GO:0016747">
    <property type="term" value="F:acyltransferase activity, transferring groups other than amino-acyl groups"/>
    <property type="evidence" value="ECO:0007669"/>
    <property type="project" value="InterPro"/>
</dbReference>
<evidence type="ECO:0000313" key="3">
    <source>
        <dbReference type="EMBL" id="PSC03870.1"/>
    </source>
</evidence>
<feature type="transmembrane region" description="Helical" evidence="1">
    <location>
        <begin position="255"/>
        <end position="271"/>
    </location>
</feature>
<dbReference type="PANTHER" id="PTHR23028:SF131">
    <property type="entry name" value="BLR2367 PROTEIN"/>
    <property type="match status" value="1"/>
</dbReference>
<dbReference type="InterPro" id="IPR002656">
    <property type="entry name" value="Acyl_transf_3_dom"/>
</dbReference>
<evidence type="ECO:0000313" key="4">
    <source>
        <dbReference type="Proteomes" id="UP000239772"/>
    </source>
</evidence>
<dbReference type="AlphaFoldDB" id="A0A2T1HQE6"/>
<feature type="transmembrane region" description="Helical" evidence="1">
    <location>
        <begin position="86"/>
        <end position="106"/>
    </location>
</feature>
<reference evidence="4" key="1">
    <citation type="submission" date="2018-03" db="EMBL/GenBank/DDBJ databases">
        <authorList>
            <person name="Sun L."/>
            <person name="Liu H."/>
            <person name="Chen W."/>
            <person name="Huang K."/>
            <person name="Liu W."/>
            <person name="Gao X."/>
        </authorList>
    </citation>
    <scope>NUCLEOTIDE SEQUENCE [LARGE SCALE GENOMIC DNA]</scope>
    <source>
        <strain evidence="4">SH9</strain>
    </source>
</reference>
<feature type="transmembrane region" description="Helical" evidence="1">
    <location>
        <begin position="197"/>
        <end position="218"/>
    </location>
</feature>
<keyword evidence="1" id="KW-0472">Membrane</keyword>
<feature type="transmembrane region" description="Helical" evidence="1">
    <location>
        <begin position="230"/>
        <end position="249"/>
    </location>
</feature>
<dbReference type="Proteomes" id="UP000239772">
    <property type="component" value="Unassembled WGS sequence"/>
</dbReference>
<feature type="transmembrane region" description="Helical" evidence="1">
    <location>
        <begin position="166"/>
        <end position="185"/>
    </location>
</feature>
<gene>
    <name evidence="3" type="ORF">SLNSH_16490</name>
</gene>
<keyword evidence="1" id="KW-1133">Transmembrane helix</keyword>
<dbReference type="PANTHER" id="PTHR23028">
    <property type="entry name" value="ACETYLTRANSFERASE"/>
    <property type="match status" value="1"/>
</dbReference>
<dbReference type="GO" id="GO:0000271">
    <property type="term" value="P:polysaccharide biosynthetic process"/>
    <property type="evidence" value="ECO:0007669"/>
    <property type="project" value="TreeGrafter"/>
</dbReference>
<dbReference type="EMBL" id="PVZS01000019">
    <property type="protein sequence ID" value="PSC03870.1"/>
    <property type="molecule type" value="Genomic_DNA"/>
</dbReference>
<protein>
    <recommendedName>
        <fullName evidence="2">Acyltransferase 3 domain-containing protein</fullName>
    </recommendedName>
</protein>
<dbReference type="InterPro" id="IPR050879">
    <property type="entry name" value="Acyltransferase_3"/>
</dbReference>
<comment type="caution">
    <text evidence="3">The sequence shown here is derived from an EMBL/GenBank/DDBJ whole genome shotgun (WGS) entry which is preliminary data.</text>
</comment>
<dbReference type="RefSeq" id="WP_106338108.1">
    <property type="nucleotide sequence ID" value="NZ_PVZS01000019.1"/>
</dbReference>
<accession>A0A2T1HQE6</accession>
<feature type="domain" description="Acyltransferase 3" evidence="2">
    <location>
        <begin position="9"/>
        <end position="333"/>
    </location>
</feature>
<feature type="transmembrane region" description="Helical" evidence="1">
    <location>
        <begin position="292"/>
        <end position="312"/>
    </location>
</feature>
<keyword evidence="1" id="KW-0812">Transmembrane</keyword>
<feature type="transmembrane region" description="Helical" evidence="1">
    <location>
        <begin position="48"/>
        <end position="66"/>
    </location>
</feature>
<dbReference type="OrthoDB" id="9767863at2"/>
<dbReference type="GO" id="GO:0016020">
    <property type="term" value="C:membrane"/>
    <property type="evidence" value="ECO:0007669"/>
    <property type="project" value="TreeGrafter"/>
</dbReference>
<name>A0A2T1HQE6_9HYPH</name>
<dbReference type="Pfam" id="PF01757">
    <property type="entry name" value="Acyl_transf_3"/>
    <property type="match status" value="1"/>
</dbReference>
<evidence type="ECO:0000259" key="2">
    <source>
        <dbReference type="Pfam" id="PF01757"/>
    </source>
</evidence>
<sequence>MASSSQTILALQCLRGIAAGMVVADHLIERLVRRGVYPEQDFSYAVSLGHRGVAVFFVISGLIMVYTTIGEFGKPGAPGRFFKRRFLRIAPLYYLTTAAMIAFHYATSGTHDLPSTRDLARSILFVPYSNGEGLLQPVYALGWTLEYELFFYALFAIGLRFPQKVGLALITAALLLLVGLGATVVDANAPSGPFHDIAVFFTRPIMLYFVMGVALGLARASIGETLSTRIPDWLTAACIALALVLTAYWNERAGFLVVLACTAAAGLVTQAPPRTGWFARFSRLLGDTSYSLYLTHSFILGAVALLMARAPAQGPLGLALQCGVAFGVSLLVAMASWRWLEQPIAAWVRKLRMARVSPAALAP</sequence>
<keyword evidence="4" id="KW-1185">Reference proteome</keyword>
<proteinExistence type="predicted"/>
<feature type="transmembrane region" description="Helical" evidence="1">
    <location>
        <begin position="318"/>
        <end position="340"/>
    </location>
</feature>